<comment type="pathway">
    <text evidence="1 6">Purine metabolism; IMP biosynthesis via de novo pathway; N(2)-formyl-N(1)-(5-phospho-D-ribosyl)glycinamide from N(1)-(5-phospho-D-ribosyl)glycinamide (10-formyl THF route): step 1/1.</text>
</comment>
<dbReference type="GO" id="GO:0006189">
    <property type="term" value="P:'de novo' IMP biosynthetic process"/>
    <property type="evidence" value="ECO:0007669"/>
    <property type="project" value="UniProtKB-UniRule"/>
</dbReference>
<dbReference type="InterPro" id="IPR004607">
    <property type="entry name" value="GART"/>
</dbReference>
<dbReference type="GO" id="GO:0004644">
    <property type="term" value="F:phosphoribosylglycinamide formyltransferase activity"/>
    <property type="evidence" value="ECO:0007669"/>
    <property type="project" value="UniProtKB-UniRule"/>
</dbReference>
<evidence type="ECO:0000256" key="1">
    <source>
        <dbReference type="ARBA" id="ARBA00005054"/>
    </source>
</evidence>
<feature type="domain" description="Formyl transferase N-terminal" evidence="7">
    <location>
        <begin position="6"/>
        <end position="186"/>
    </location>
</feature>
<feature type="binding site" evidence="6">
    <location>
        <begin position="94"/>
        <end position="97"/>
    </location>
    <ligand>
        <name>(6R)-10-formyltetrahydrofolate</name>
        <dbReference type="ChEBI" id="CHEBI:195366"/>
    </ligand>
</feature>
<dbReference type="EMBL" id="LC066377">
    <property type="protein sequence ID" value="BAT28891.1"/>
    <property type="molecule type" value="Genomic_DNA"/>
</dbReference>
<evidence type="ECO:0000256" key="6">
    <source>
        <dbReference type="HAMAP-Rule" id="MF_01930"/>
    </source>
</evidence>
<dbReference type="UniPathway" id="UPA00074">
    <property type="reaction ID" value="UER00126"/>
</dbReference>
<evidence type="ECO:0000256" key="4">
    <source>
        <dbReference type="ARBA" id="ARBA00038440"/>
    </source>
</evidence>
<accession>A0A0P0Z4W5</accession>
<dbReference type="InterPro" id="IPR036477">
    <property type="entry name" value="Formyl_transf_N_sf"/>
</dbReference>
<evidence type="ECO:0000256" key="5">
    <source>
        <dbReference type="ARBA" id="ARBA00047664"/>
    </source>
</evidence>
<dbReference type="PROSITE" id="PS00373">
    <property type="entry name" value="GART"/>
    <property type="match status" value="1"/>
</dbReference>
<evidence type="ECO:0000256" key="3">
    <source>
        <dbReference type="ARBA" id="ARBA00022755"/>
    </source>
</evidence>
<evidence type="ECO:0000313" key="8">
    <source>
        <dbReference type="EMBL" id="BAT28891.1"/>
    </source>
</evidence>
<dbReference type="SUPFAM" id="SSF53328">
    <property type="entry name" value="Formyltransferase"/>
    <property type="match status" value="1"/>
</dbReference>
<evidence type="ECO:0000256" key="2">
    <source>
        <dbReference type="ARBA" id="ARBA00022679"/>
    </source>
</evidence>
<keyword evidence="3 6" id="KW-0658">Purine biosynthesis</keyword>
<dbReference type="RefSeq" id="WP_062229215.1">
    <property type="nucleotide sequence ID" value="NZ_BBWR01000018.1"/>
</dbReference>
<dbReference type="Pfam" id="PF00551">
    <property type="entry name" value="Formyl_trans_N"/>
    <property type="match status" value="1"/>
</dbReference>
<name>A0A0P0Z4W5_9HYPH</name>
<dbReference type="AlphaFoldDB" id="A0A0P0Z4W5"/>
<protein>
    <recommendedName>
        <fullName evidence="6">Phosphoribosylglycinamide formyltransferase</fullName>
        <ecNumber evidence="6">2.1.2.2</ecNumber>
    </recommendedName>
    <alternativeName>
        <fullName evidence="6">5'-phosphoribosylglycinamide transformylase</fullName>
    </alternativeName>
    <alternativeName>
        <fullName evidence="6">GAR transformylase</fullName>
        <shortName evidence="6">GART</shortName>
    </alternativeName>
</protein>
<dbReference type="Gene3D" id="3.40.50.170">
    <property type="entry name" value="Formyl transferase, N-terminal domain"/>
    <property type="match status" value="1"/>
</dbReference>
<feature type="site" description="Raises pKa of active site His" evidence="6">
    <location>
        <position position="149"/>
    </location>
</feature>
<dbReference type="PANTHER" id="PTHR43369">
    <property type="entry name" value="PHOSPHORIBOSYLGLYCINAMIDE FORMYLTRANSFERASE"/>
    <property type="match status" value="1"/>
</dbReference>
<dbReference type="GO" id="GO:0005829">
    <property type="term" value="C:cytosol"/>
    <property type="evidence" value="ECO:0007669"/>
    <property type="project" value="TreeGrafter"/>
</dbReference>
<dbReference type="PANTHER" id="PTHR43369:SF2">
    <property type="entry name" value="PHOSPHORIBOSYLGLYCINAMIDE FORMYLTRANSFERASE"/>
    <property type="match status" value="1"/>
</dbReference>
<feature type="binding site" evidence="6">
    <location>
        <position position="69"/>
    </location>
    <ligand>
        <name>(6R)-10-formyltetrahydrofolate</name>
        <dbReference type="ChEBI" id="CHEBI:195366"/>
    </ligand>
</feature>
<feature type="active site" description="Proton donor" evidence="6">
    <location>
        <position position="113"/>
    </location>
</feature>
<feature type="binding site" evidence="6">
    <location>
        <position position="111"/>
    </location>
    <ligand>
        <name>(6R)-10-formyltetrahydrofolate</name>
        <dbReference type="ChEBI" id="CHEBI:195366"/>
    </ligand>
</feature>
<sequence length="221" mass="23310">MTTPRKRIAVLISGRGSNMEALIEACRAPDFPGEIVLVLSNRPDAGGLETARRAGILTLALDHRAYANRTAHEDAVAAALDEAAPDVVCLAGYMRLLGAPFVERYAGRMINIHPSLLPLFPGLHTHERALAAGMRLHGCTVHYVTAGMDEGPIIAQAAIPVHAGDDAQSLSARLLTAEHRLYPHALRLVLSGRVRWQDGAAVPAATDGTPGGAGDMLISPA</sequence>
<feature type="binding site" evidence="6">
    <location>
        <begin position="16"/>
        <end position="18"/>
    </location>
    <ligand>
        <name>N(1)-(5-phospho-beta-D-ribosyl)glycinamide</name>
        <dbReference type="ChEBI" id="CHEBI:143788"/>
    </ligand>
</feature>
<comment type="function">
    <text evidence="6">Catalyzes the transfer of a formyl group from 10-formyltetrahydrofolate to 5-phospho-ribosyl-glycinamide (GAR), producing 5-phospho-ribosyl-N-formylglycinamide (FGAR) and tetrahydrofolate.</text>
</comment>
<proteinExistence type="inferred from homology"/>
<keyword evidence="2 6" id="KW-0808">Transferase</keyword>
<comment type="similarity">
    <text evidence="4 6">Belongs to the GART family.</text>
</comment>
<gene>
    <name evidence="6" type="primary">purN</name>
</gene>
<dbReference type="OrthoDB" id="9806170at2"/>
<dbReference type="HAMAP" id="MF_01930">
    <property type="entry name" value="PurN"/>
    <property type="match status" value="1"/>
</dbReference>
<dbReference type="InterPro" id="IPR002376">
    <property type="entry name" value="Formyl_transf_N"/>
</dbReference>
<dbReference type="CDD" id="cd08645">
    <property type="entry name" value="FMT_core_GART"/>
    <property type="match status" value="1"/>
</dbReference>
<organism evidence="8">
    <name type="scientific">Aureimonas frigidaquae</name>
    <dbReference type="NCBI Taxonomy" id="424757"/>
    <lineage>
        <taxon>Bacteria</taxon>
        <taxon>Pseudomonadati</taxon>
        <taxon>Pseudomonadota</taxon>
        <taxon>Alphaproteobacteria</taxon>
        <taxon>Hyphomicrobiales</taxon>
        <taxon>Aurantimonadaceae</taxon>
        <taxon>Aureimonas</taxon>
    </lineage>
</organism>
<reference evidence="8" key="1">
    <citation type="journal article" date="2015" name="Proc. Natl. Acad. Sci. U.S.A.">
        <title>Bacterial clade with the ribosomal RNA operon on a small plasmid rather than the chromosome.</title>
        <authorList>
            <person name="Anda M."/>
            <person name="Ohtsubo Y."/>
            <person name="Okubo T."/>
            <person name="Sugawara M."/>
            <person name="Nagata Y."/>
            <person name="Tsuda M."/>
            <person name="Minamisawa K."/>
            <person name="Mitsui H."/>
        </authorList>
    </citation>
    <scope>NUCLEOTIDE SEQUENCE</scope>
    <source>
        <strain evidence="8">JCM 14755</strain>
    </source>
</reference>
<dbReference type="NCBIfam" id="TIGR00639">
    <property type="entry name" value="PurN"/>
    <property type="match status" value="1"/>
</dbReference>
<evidence type="ECO:0000259" key="7">
    <source>
        <dbReference type="Pfam" id="PF00551"/>
    </source>
</evidence>
<comment type="catalytic activity">
    <reaction evidence="5 6">
        <text>N(1)-(5-phospho-beta-D-ribosyl)glycinamide + (6R)-10-formyltetrahydrofolate = N(2)-formyl-N(1)-(5-phospho-beta-D-ribosyl)glycinamide + (6S)-5,6,7,8-tetrahydrofolate + H(+)</text>
        <dbReference type="Rhea" id="RHEA:15053"/>
        <dbReference type="ChEBI" id="CHEBI:15378"/>
        <dbReference type="ChEBI" id="CHEBI:57453"/>
        <dbReference type="ChEBI" id="CHEBI:143788"/>
        <dbReference type="ChEBI" id="CHEBI:147286"/>
        <dbReference type="ChEBI" id="CHEBI:195366"/>
        <dbReference type="EC" id="2.1.2.2"/>
    </reaction>
</comment>
<dbReference type="EC" id="2.1.2.2" evidence="6"/>
<dbReference type="InterPro" id="IPR001555">
    <property type="entry name" value="GART_AS"/>
</dbReference>